<sequence>YLIFQVVTDEPLIQLIREYLNRINIPDIEICCSESDSQITKCVFMFDNWTQTEFNNCTKYIQRFRIENNIYCYLFENNYTDFFGNPNTNLMGPWVQNIDFYFKINNITNITSRFLSVGAISVQLINPNFNLLWRGKSENTVDLYESQIIKLQMNTFSGIQNMTTLIYFTKQTIQTILSHDIYAIFGMTPNYYNITYLNVMPRYFSLYPNENVSARNFHGYFNIALSSFIHDVQSEKLQKTILVVLGLLGGGFEEFIPIFLDSQEIIL</sequence>
<dbReference type="EMBL" id="CAJVQC010035477">
    <property type="protein sequence ID" value="CAG8759099.1"/>
    <property type="molecule type" value="Genomic_DNA"/>
</dbReference>
<protein>
    <submittedName>
        <fullName evidence="1">33314_t:CDS:1</fullName>
    </submittedName>
</protein>
<accession>A0ACA9QRD7</accession>
<evidence type="ECO:0000313" key="1">
    <source>
        <dbReference type="EMBL" id="CAG8759099.1"/>
    </source>
</evidence>
<gene>
    <name evidence="1" type="ORF">RPERSI_LOCUS15025</name>
</gene>
<organism evidence="1 2">
    <name type="scientific">Racocetra persica</name>
    <dbReference type="NCBI Taxonomy" id="160502"/>
    <lineage>
        <taxon>Eukaryota</taxon>
        <taxon>Fungi</taxon>
        <taxon>Fungi incertae sedis</taxon>
        <taxon>Mucoromycota</taxon>
        <taxon>Glomeromycotina</taxon>
        <taxon>Glomeromycetes</taxon>
        <taxon>Diversisporales</taxon>
        <taxon>Gigasporaceae</taxon>
        <taxon>Racocetra</taxon>
    </lineage>
</organism>
<proteinExistence type="predicted"/>
<comment type="caution">
    <text evidence="1">The sequence shown here is derived from an EMBL/GenBank/DDBJ whole genome shotgun (WGS) entry which is preliminary data.</text>
</comment>
<dbReference type="Proteomes" id="UP000789920">
    <property type="component" value="Unassembled WGS sequence"/>
</dbReference>
<name>A0ACA9QRD7_9GLOM</name>
<evidence type="ECO:0000313" key="2">
    <source>
        <dbReference type="Proteomes" id="UP000789920"/>
    </source>
</evidence>
<feature type="non-terminal residue" evidence="1">
    <location>
        <position position="1"/>
    </location>
</feature>
<keyword evidence="2" id="KW-1185">Reference proteome</keyword>
<reference evidence="1" key="1">
    <citation type="submission" date="2021-06" db="EMBL/GenBank/DDBJ databases">
        <authorList>
            <person name="Kallberg Y."/>
            <person name="Tangrot J."/>
            <person name="Rosling A."/>
        </authorList>
    </citation>
    <scope>NUCLEOTIDE SEQUENCE</scope>
    <source>
        <strain evidence="1">MA461A</strain>
    </source>
</reference>
<feature type="non-terminal residue" evidence="1">
    <location>
        <position position="267"/>
    </location>
</feature>